<reference evidence="4 5" key="1">
    <citation type="journal article" date="2014" name="Genome Biol.">
        <title>Transcriptome and methylome profiling reveals relics of genome dominance in the mesopolyploid Brassica oleracea.</title>
        <authorList>
            <person name="Parkin I.A."/>
            <person name="Koh C."/>
            <person name="Tang H."/>
            <person name="Robinson S.J."/>
            <person name="Kagale S."/>
            <person name="Clarke W.E."/>
            <person name="Town C.D."/>
            <person name="Nixon J."/>
            <person name="Krishnakumar V."/>
            <person name="Bidwell S.L."/>
            <person name="Denoeud F."/>
            <person name="Belcram H."/>
            <person name="Links M.G."/>
            <person name="Just J."/>
            <person name="Clarke C."/>
            <person name="Bender T."/>
            <person name="Huebert T."/>
            <person name="Mason A.S."/>
            <person name="Pires J.C."/>
            <person name="Barker G."/>
            <person name="Moore J."/>
            <person name="Walley P.G."/>
            <person name="Manoli S."/>
            <person name="Batley J."/>
            <person name="Edwards D."/>
            <person name="Nelson M.N."/>
            <person name="Wang X."/>
            <person name="Paterson A.H."/>
            <person name="King G."/>
            <person name="Bancroft I."/>
            <person name="Chalhoub B."/>
            <person name="Sharpe A.G."/>
        </authorList>
    </citation>
    <scope>NUCLEOTIDE SEQUENCE</scope>
    <source>
        <strain evidence="4 5">cv. TO1000</strain>
    </source>
</reference>
<feature type="region of interest" description="Disordered" evidence="2">
    <location>
        <begin position="414"/>
        <end position="486"/>
    </location>
</feature>
<sequence length="782" mass="87101">MARRPSLRPPVPRYDDLEVISPSGEESKGRLSCRECRAVLGVGTPGRTPASGSPLGDAPERATRSYPERSRAPKATRWSTKSSNRAAQSARRGCGESRALLISPEVKEKLDENSKQLEQSAEKLSQLESENLTLQDKNQALNTASNKKHRFWTQIRSMLTLEKPNSRTDANLPPTTSQGDAAMREKTKGARIYDVEDSESKPEPDKEASEGVEKTESPMAAYLEQIKAPKGSSPIRKSNPDSYSDTPFTDEITLIEMPRKFSIPSIKAYEGIRDPDDHVTQYRQRMLAIPLPKESREATMCKGFGSTLIGPALQWYINLPSRSISSFAILIDKFVEQFASKRDLEKTSDGLYEILQHCAEPLRGYTACFNQEKRLALPEEDLYKEVTKYQCMALEDVISRAWAHVKWEEDVASRAKAQLKQDPKAVRPDRTERDERPSPRPTRDYGNTSRGSYQNRPIEKAEGMAGVDQCSEVDGPTSQVASEDESTRFFLEPWSLVRLPPRPRSQNRGLRRTKDRGGSEISGISHAAVKKSTLNTKHGLEAAKPKRLLLGTDEISFTAKEQERVLTPHHDALVISLTVGNCKVKRILVDNGSSGNIIFQAAYKDLGMEESALTRRITPLIGFSGEVKKTARESTLPDVEGRNPKKSSGDITGAPKTPGQTSTAALLETTRSLLRTSGSPRPKEVIHDITGAPKTPGQTFTAGPLETTLYPPNPARHKPELRQAPFRINPRNRRHLISPVVLERDLSQRSRDLRSSVVYFSATPLRFFLTSTAKRANFRHLA</sequence>
<feature type="compositionally biased region" description="Polar residues" evidence="2">
    <location>
        <begin position="445"/>
        <end position="455"/>
    </location>
</feature>
<evidence type="ECO:0000256" key="2">
    <source>
        <dbReference type="SAM" id="MobiDB-lite"/>
    </source>
</evidence>
<feature type="region of interest" description="Disordered" evidence="2">
    <location>
        <begin position="675"/>
        <end position="700"/>
    </location>
</feature>
<protein>
    <recommendedName>
        <fullName evidence="3">Retrotransposon gag domain-containing protein</fullName>
    </recommendedName>
</protein>
<keyword evidence="1" id="KW-0175">Coiled coil</keyword>
<keyword evidence="5" id="KW-1185">Reference proteome</keyword>
<feature type="compositionally biased region" description="Basic and acidic residues" evidence="2">
    <location>
        <begin position="182"/>
        <end position="216"/>
    </location>
</feature>
<dbReference type="HOGENOM" id="CLU_358386_0_0_1"/>
<feature type="coiled-coil region" evidence="1">
    <location>
        <begin position="107"/>
        <end position="147"/>
    </location>
</feature>
<evidence type="ECO:0000313" key="4">
    <source>
        <dbReference type="EnsemblPlants" id="Bo2g115150.1"/>
    </source>
</evidence>
<dbReference type="PANTHER" id="PTHR33223">
    <property type="entry name" value="CCHC-TYPE DOMAIN-CONTAINING PROTEIN"/>
    <property type="match status" value="1"/>
</dbReference>
<dbReference type="Gramene" id="Bo2g115150.1">
    <property type="protein sequence ID" value="Bo2g115150.1"/>
    <property type="gene ID" value="Bo2g115150"/>
</dbReference>
<feature type="compositionally biased region" description="Basic and acidic residues" evidence="2">
    <location>
        <begin position="58"/>
        <end position="71"/>
    </location>
</feature>
<feature type="compositionally biased region" description="Basic and acidic residues" evidence="2">
    <location>
        <begin position="25"/>
        <end position="37"/>
    </location>
</feature>
<feature type="domain" description="Retrotransposon gag" evidence="3">
    <location>
        <begin position="306"/>
        <end position="373"/>
    </location>
</feature>
<dbReference type="EnsemblPlants" id="Bo2g115150.1">
    <property type="protein sequence ID" value="Bo2g115150.1"/>
    <property type="gene ID" value="Bo2g115150"/>
</dbReference>
<feature type="region of interest" description="Disordered" evidence="2">
    <location>
        <begin position="630"/>
        <end position="661"/>
    </location>
</feature>
<feature type="region of interest" description="Disordered" evidence="2">
    <location>
        <begin position="1"/>
        <end position="100"/>
    </location>
</feature>
<dbReference type="AlphaFoldDB" id="A0A0D3ATF2"/>
<evidence type="ECO:0000259" key="3">
    <source>
        <dbReference type="Pfam" id="PF03732"/>
    </source>
</evidence>
<dbReference type="Pfam" id="PF03732">
    <property type="entry name" value="Retrotrans_gag"/>
    <property type="match status" value="1"/>
</dbReference>
<feature type="compositionally biased region" description="Basic and acidic residues" evidence="2">
    <location>
        <begin position="414"/>
        <end position="443"/>
    </location>
</feature>
<dbReference type="InterPro" id="IPR005162">
    <property type="entry name" value="Retrotrans_gag_dom"/>
</dbReference>
<feature type="compositionally biased region" description="Polar residues" evidence="2">
    <location>
        <begin position="167"/>
        <end position="179"/>
    </location>
</feature>
<accession>A0A0D3ATF2</accession>
<proteinExistence type="predicted"/>
<evidence type="ECO:0000313" key="5">
    <source>
        <dbReference type="Proteomes" id="UP000032141"/>
    </source>
</evidence>
<name>A0A0D3ATF2_BRAOL</name>
<evidence type="ECO:0000256" key="1">
    <source>
        <dbReference type="SAM" id="Coils"/>
    </source>
</evidence>
<organism evidence="4 5">
    <name type="scientific">Brassica oleracea var. oleracea</name>
    <dbReference type="NCBI Taxonomy" id="109376"/>
    <lineage>
        <taxon>Eukaryota</taxon>
        <taxon>Viridiplantae</taxon>
        <taxon>Streptophyta</taxon>
        <taxon>Embryophyta</taxon>
        <taxon>Tracheophyta</taxon>
        <taxon>Spermatophyta</taxon>
        <taxon>Magnoliopsida</taxon>
        <taxon>eudicotyledons</taxon>
        <taxon>Gunneridae</taxon>
        <taxon>Pentapetalae</taxon>
        <taxon>rosids</taxon>
        <taxon>malvids</taxon>
        <taxon>Brassicales</taxon>
        <taxon>Brassicaceae</taxon>
        <taxon>Brassiceae</taxon>
        <taxon>Brassica</taxon>
    </lineage>
</organism>
<feature type="region of interest" description="Disordered" evidence="2">
    <location>
        <begin position="500"/>
        <end position="523"/>
    </location>
</feature>
<reference evidence="4" key="2">
    <citation type="submission" date="2015-03" db="UniProtKB">
        <authorList>
            <consortium name="EnsemblPlants"/>
        </authorList>
    </citation>
    <scope>IDENTIFICATION</scope>
</reference>
<dbReference type="Proteomes" id="UP000032141">
    <property type="component" value="Chromosome C2"/>
</dbReference>
<dbReference type="eggNOG" id="KOG0017">
    <property type="taxonomic scope" value="Eukaryota"/>
</dbReference>
<feature type="region of interest" description="Disordered" evidence="2">
    <location>
        <begin position="162"/>
        <end position="248"/>
    </location>
</feature>
<feature type="compositionally biased region" description="Polar residues" evidence="2">
    <location>
        <begin position="77"/>
        <end position="87"/>
    </location>
</feature>
<dbReference type="PANTHER" id="PTHR33223:SF9">
    <property type="entry name" value="RETROTRANSPOSON GAG DOMAIN-CONTAINING PROTEIN"/>
    <property type="match status" value="1"/>
</dbReference>